<dbReference type="GO" id="GO:0030170">
    <property type="term" value="F:pyridoxal phosphate binding"/>
    <property type="evidence" value="ECO:0007669"/>
    <property type="project" value="UniProtKB-UniRule"/>
</dbReference>
<dbReference type="InterPro" id="IPR010970">
    <property type="entry name" value="Cys_dSase_SufS"/>
</dbReference>
<reference evidence="10" key="1">
    <citation type="submission" date="2021-04" db="EMBL/GenBank/DDBJ databases">
        <authorList>
            <person name="Zhang D.-C."/>
        </authorList>
    </citation>
    <scope>NUCLEOTIDE SEQUENCE</scope>
    <source>
        <strain evidence="10">CGMCC 1.15697</strain>
    </source>
</reference>
<protein>
    <recommendedName>
        <fullName evidence="3 8">Cysteine desulfurase</fullName>
        <ecNumber evidence="3 8">2.8.1.7</ecNumber>
    </recommendedName>
</protein>
<dbReference type="Gene3D" id="3.90.1150.10">
    <property type="entry name" value="Aspartate Aminotransferase, domain 1"/>
    <property type="match status" value="1"/>
</dbReference>
<comment type="similarity">
    <text evidence="2 8">Belongs to the class-V pyridoxal-phosphate-dependent aminotransferase family. Csd subfamily.</text>
</comment>
<comment type="caution">
    <text evidence="10">The sequence shown here is derived from an EMBL/GenBank/DDBJ whole genome shotgun (WGS) entry which is preliminary data.</text>
</comment>
<comment type="function">
    <text evidence="8">Catalyzes the removal of elemental sulfur and selenium atoms from L-cysteine, L-cystine, L-selenocysteine, and L-selenocystine to produce L-alanine.</text>
</comment>
<evidence type="ECO:0000256" key="4">
    <source>
        <dbReference type="ARBA" id="ARBA00022679"/>
    </source>
</evidence>
<dbReference type="PROSITE" id="PS00595">
    <property type="entry name" value="AA_TRANSFER_CLASS_5"/>
    <property type="match status" value="1"/>
</dbReference>
<evidence type="ECO:0000256" key="7">
    <source>
        <dbReference type="RuleBase" id="RU004504"/>
    </source>
</evidence>
<dbReference type="InterPro" id="IPR015422">
    <property type="entry name" value="PyrdxlP-dep_Trfase_small"/>
</dbReference>
<keyword evidence="5 8" id="KW-0663">Pyridoxal phosphate</keyword>
<keyword evidence="11" id="KW-1185">Reference proteome</keyword>
<keyword evidence="4 8" id="KW-0808">Transferase</keyword>
<dbReference type="InterPro" id="IPR020578">
    <property type="entry name" value="Aminotrans_V_PyrdxlP_BS"/>
</dbReference>
<accession>A0A8J7S1F7</accession>
<dbReference type="NCBIfam" id="TIGR01979">
    <property type="entry name" value="sufS"/>
    <property type="match status" value="1"/>
</dbReference>
<evidence type="ECO:0000259" key="9">
    <source>
        <dbReference type="Pfam" id="PF00266"/>
    </source>
</evidence>
<dbReference type="Pfam" id="PF00266">
    <property type="entry name" value="Aminotran_5"/>
    <property type="match status" value="1"/>
</dbReference>
<proteinExistence type="inferred from homology"/>
<dbReference type="InterPro" id="IPR015421">
    <property type="entry name" value="PyrdxlP-dep_Trfase_major"/>
</dbReference>
<gene>
    <name evidence="10" type="ORF">KAJ83_07935</name>
</gene>
<dbReference type="AlphaFoldDB" id="A0A8J7S1F7"/>
<dbReference type="RefSeq" id="WP_210681512.1">
    <property type="nucleotide sequence ID" value="NZ_JAGMWN010000003.1"/>
</dbReference>
<dbReference type="GO" id="GO:0031071">
    <property type="term" value="F:cysteine desulfurase activity"/>
    <property type="evidence" value="ECO:0007669"/>
    <property type="project" value="UniProtKB-UniRule"/>
</dbReference>
<organism evidence="10 11">
    <name type="scientific">Marivibrio halodurans</name>
    <dbReference type="NCBI Taxonomy" id="2039722"/>
    <lineage>
        <taxon>Bacteria</taxon>
        <taxon>Pseudomonadati</taxon>
        <taxon>Pseudomonadota</taxon>
        <taxon>Alphaproteobacteria</taxon>
        <taxon>Rhodospirillales</taxon>
        <taxon>Rhodospirillaceae</taxon>
        <taxon>Marivibrio</taxon>
    </lineage>
</organism>
<dbReference type="InterPro" id="IPR015424">
    <property type="entry name" value="PyrdxlP-dep_Trfase"/>
</dbReference>
<evidence type="ECO:0000313" key="10">
    <source>
        <dbReference type="EMBL" id="MBP5856934.1"/>
    </source>
</evidence>
<evidence type="ECO:0000256" key="3">
    <source>
        <dbReference type="ARBA" id="ARBA00012239"/>
    </source>
</evidence>
<dbReference type="Gene3D" id="3.40.640.10">
    <property type="entry name" value="Type I PLP-dependent aspartate aminotransferase-like (Major domain)"/>
    <property type="match status" value="1"/>
</dbReference>
<feature type="domain" description="Aminotransferase class V" evidence="9">
    <location>
        <begin position="38"/>
        <end position="408"/>
    </location>
</feature>
<evidence type="ECO:0000313" key="11">
    <source>
        <dbReference type="Proteomes" id="UP000672602"/>
    </source>
</evidence>
<evidence type="ECO:0000256" key="6">
    <source>
        <dbReference type="ARBA" id="ARBA00050776"/>
    </source>
</evidence>
<evidence type="ECO:0000256" key="8">
    <source>
        <dbReference type="RuleBase" id="RU004506"/>
    </source>
</evidence>
<evidence type="ECO:0000256" key="1">
    <source>
        <dbReference type="ARBA" id="ARBA00001933"/>
    </source>
</evidence>
<dbReference type="PANTHER" id="PTHR43586:SF8">
    <property type="entry name" value="CYSTEINE DESULFURASE 1, CHLOROPLASTIC"/>
    <property type="match status" value="1"/>
</dbReference>
<dbReference type="EMBL" id="JAGMWN010000003">
    <property type="protein sequence ID" value="MBP5856934.1"/>
    <property type="molecule type" value="Genomic_DNA"/>
</dbReference>
<dbReference type="GO" id="GO:0006534">
    <property type="term" value="P:cysteine metabolic process"/>
    <property type="evidence" value="ECO:0007669"/>
    <property type="project" value="UniProtKB-UniRule"/>
</dbReference>
<comment type="catalytic activity">
    <reaction evidence="6 8">
        <text>(sulfur carrier)-H + L-cysteine = (sulfur carrier)-SH + L-alanine</text>
        <dbReference type="Rhea" id="RHEA:43892"/>
        <dbReference type="Rhea" id="RHEA-COMP:14737"/>
        <dbReference type="Rhea" id="RHEA-COMP:14739"/>
        <dbReference type="ChEBI" id="CHEBI:29917"/>
        <dbReference type="ChEBI" id="CHEBI:35235"/>
        <dbReference type="ChEBI" id="CHEBI:57972"/>
        <dbReference type="ChEBI" id="CHEBI:64428"/>
        <dbReference type="EC" id="2.8.1.7"/>
    </reaction>
</comment>
<dbReference type="PANTHER" id="PTHR43586">
    <property type="entry name" value="CYSTEINE DESULFURASE"/>
    <property type="match status" value="1"/>
</dbReference>
<dbReference type="CDD" id="cd06453">
    <property type="entry name" value="SufS_like"/>
    <property type="match status" value="1"/>
</dbReference>
<dbReference type="EC" id="2.8.1.7" evidence="3 8"/>
<dbReference type="SUPFAM" id="SSF53383">
    <property type="entry name" value="PLP-dependent transferases"/>
    <property type="match status" value="1"/>
</dbReference>
<evidence type="ECO:0000256" key="2">
    <source>
        <dbReference type="ARBA" id="ARBA00010447"/>
    </source>
</evidence>
<dbReference type="Proteomes" id="UP000672602">
    <property type="component" value="Unassembled WGS sequence"/>
</dbReference>
<sequence>MSDTAEAVRPGEGTAYDVEALRADFPILRETVHGKPLVFLDNGASAQKPACVIDAMRASFEHCYANVHRGAYDFSERTTAAYEGARETVRAFLNAASEREIVFAKNTTEAINLVAHSLGRGLLKPGDKVLISEMEHHSNIVPWQMLRDAMGIELVAAPVSDEGEFLMDAYRAKLAEGGVKLVAVTHVSNVMGTVTPARRIVEAAHDAGAWVLLDGSQAVMHMPVDVRDIGCDFYVFTGHKLYGPNGIGVLYGREDLLDRMPPFLGGGDMISSVTFEKSEWAELPAKFEAGTPPITEAIGLAAAIDYVVGVGLSAIGAHERDLLGYAMQRLAAVEGLEVIGTAPDKTAVISFTMKGAHPHDVATIVDQQGVALRAGHHCAEPLMHRMGVTGTTRASMGLYNTRGEIDRLGEALDKVNKIFGG</sequence>
<name>A0A8J7S1F7_9PROT</name>
<comment type="cofactor">
    <cofactor evidence="1 7">
        <name>pyridoxal 5'-phosphate</name>
        <dbReference type="ChEBI" id="CHEBI:597326"/>
    </cofactor>
</comment>
<evidence type="ECO:0000256" key="5">
    <source>
        <dbReference type="ARBA" id="ARBA00022898"/>
    </source>
</evidence>
<dbReference type="InterPro" id="IPR000192">
    <property type="entry name" value="Aminotrans_V_dom"/>
</dbReference>